<keyword evidence="1" id="KW-0812">Transmembrane</keyword>
<organism evidence="2 3">
    <name type="scientific">Pseudodesulfovibrio methanolicus</name>
    <dbReference type="NCBI Taxonomy" id="3126690"/>
    <lineage>
        <taxon>Bacteria</taxon>
        <taxon>Pseudomonadati</taxon>
        <taxon>Thermodesulfobacteriota</taxon>
        <taxon>Desulfovibrionia</taxon>
        <taxon>Desulfovibrionales</taxon>
        <taxon>Desulfovibrionaceae</taxon>
    </lineage>
</organism>
<keyword evidence="3" id="KW-1185">Reference proteome</keyword>
<reference evidence="2 3" key="1">
    <citation type="submission" date="2024-03" db="EMBL/GenBank/DDBJ databases">
        <title>Phenotype and Genome Characterization of a Sulfate-Reducing Bacterium Pseudodesulfovibrio sp. strain 5S69, isolated from Petroleum Reservoir in Tatarstan (Russia).</title>
        <authorList>
            <person name="Bidzhieva S.K."/>
            <person name="Kadnikov V."/>
            <person name="Tourova T.P."/>
            <person name="Samigullina S.R."/>
            <person name="Sokolova D.S."/>
            <person name="Poltaraus A.B."/>
            <person name="Avtukh A.N."/>
            <person name="Tereshina V.M."/>
            <person name="Mardanov A.V."/>
            <person name="Nazina T.N."/>
        </authorList>
    </citation>
    <scope>NUCLEOTIDE SEQUENCE [LARGE SCALE GENOMIC DNA]</scope>
    <source>
        <strain evidence="2 3">5S69</strain>
    </source>
</reference>
<dbReference type="RefSeq" id="WP_338667341.1">
    <property type="nucleotide sequence ID" value="NZ_CP146609.1"/>
</dbReference>
<dbReference type="EMBL" id="CP146609">
    <property type="protein sequence ID" value="WWX21677.1"/>
    <property type="molecule type" value="Genomic_DNA"/>
</dbReference>
<evidence type="ECO:0000313" key="3">
    <source>
        <dbReference type="Proteomes" id="UP001385389"/>
    </source>
</evidence>
<keyword evidence="1" id="KW-1133">Transmembrane helix</keyword>
<feature type="transmembrane region" description="Helical" evidence="1">
    <location>
        <begin position="103"/>
        <end position="122"/>
    </location>
</feature>
<evidence type="ECO:0000313" key="2">
    <source>
        <dbReference type="EMBL" id="WWX21677.1"/>
    </source>
</evidence>
<keyword evidence="1" id="KW-0472">Membrane</keyword>
<evidence type="ECO:0000256" key="1">
    <source>
        <dbReference type="SAM" id="Phobius"/>
    </source>
</evidence>
<proteinExistence type="predicted"/>
<sequence length="148" mass="17408">MNPIKYAKRLTAWEEHKGLRRHIGQVFRSALPRKPMPLDHPDAPHMTNWTEVEKHWGFTEKDRSRLIRAYKLHRWMALVPALLVGLVVWDQVVTFGFPTLNSLLIAVLLLVLSCVILISSEWRVWMLENKKFQPVTVWLGVKNDEKYI</sequence>
<accession>A0ABZ2IWI6</accession>
<protein>
    <recommendedName>
        <fullName evidence="4">DUF4231 domain-containing protein</fullName>
    </recommendedName>
</protein>
<gene>
    <name evidence="2" type="ORF">V8V93_14665</name>
</gene>
<evidence type="ECO:0008006" key="4">
    <source>
        <dbReference type="Google" id="ProtNLM"/>
    </source>
</evidence>
<dbReference type="Proteomes" id="UP001385389">
    <property type="component" value="Chromosome"/>
</dbReference>
<name>A0ABZ2IWI6_9BACT</name>
<feature type="transmembrane region" description="Helical" evidence="1">
    <location>
        <begin position="75"/>
        <end position="97"/>
    </location>
</feature>